<dbReference type="AlphaFoldDB" id="A0A8S9G7S5"/>
<feature type="compositionally biased region" description="Low complexity" evidence="1">
    <location>
        <begin position="227"/>
        <end position="237"/>
    </location>
</feature>
<evidence type="ECO:0000313" key="4">
    <source>
        <dbReference type="Proteomes" id="UP000712281"/>
    </source>
</evidence>
<sequence length="252" mass="27967">MMKMFMNEWIKQCKYARYQKTWTPTDGILLISSWLKTSKDPVVSNEQKAGTFWKRVAAYFAASPKAAGCEERSANNCKQRWHKINDLVCKFCGAYEAATRKWCKVASAKNEGSSKKRKCEDAADSSASQPSETKRPAGVKASKARGKGTMAEESVTNGFQSMWDIKQKDLEVKDRLSKMSILEALIAKKEPLADYEEALKKKLISQGSVMESSIESGSNQSLEHCVTESSVTESSVEWSNQSLESSVSSIGV</sequence>
<dbReference type="PROSITE" id="PS50090">
    <property type="entry name" value="MYB_LIKE"/>
    <property type="match status" value="1"/>
</dbReference>
<dbReference type="EMBL" id="QGKW02002005">
    <property type="protein sequence ID" value="KAF2541329.1"/>
    <property type="molecule type" value="Genomic_DNA"/>
</dbReference>
<reference evidence="3" key="1">
    <citation type="submission" date="2019-12" db="EMBL/GenBank/DDBJ databases">
        <title>Genome sequencing and annotation of Brassica cretica.</title>
        <authorList>
            <person name="Studholme D.J."/>
            <person name="Sarris P.F."/>
        </authorList>
    </citation>
    <scope>NUCLEOTIDE SEQUENCE</scope>
    <source>
        <strain evidence="3">PFS-001/15</strain>
        <tissue evidence="3">Leaf</tissue>
    </source>
</reference>
<dbReference type="PANTHER" id="PTHR45023">
    <property type="match status" value="1"/>
</dbReference>
<feature type="compositionally biased region" description="Polar residues" evidence="1">
    <location>
        <begin position="238"/>
        <end position="252"/>
    </location>
</feature>
<dbReference type="InterPro" id="IPR001005">
    <property type="entry name" value="SANT/Myb"/>
</dbReference>
<comment type="caution">
    <text evidence="3">The sequence shown here is derived from an EMBL/GenBank/DDBJ whole genome shotgun (WGS) entry which is preliminary data.</text>
</comment>
<dbReference type="Proteomes" id="UP000712281">
    <property type="component" value="Unassembled WGS sequence"/>
</dbReference>
<feature type="region of interest" description="Disordered" evidence="1">
    <location>
        <begin position="210"/>
        <end position="252"/>
    </location>
</feature>
<feature type="region of interest" description="Disordered" evidence="1">
    <location>
        <begin position="114"/>
        <end position="153"/>
    </location>
</feature>
<protein>
    <recommendedName>
        <fullName evidence="2">Myb-like domain-containing protein</fullName>
    </recommendedName>
</protein>
<evidence type="ECO:0000313" key="3">
    <source>
        <dbReference type="EMBL" id="KAF2541329.1"/>
    </source>
</evidence>
<feature type="domain" description="Myb-like" evidence="2">
    <location>
        <begin position="32"/>
        <end position="85"/>
    </location>
</feature>
<proteinExistence type="predicted"/>
<dbReference type="PANTHER" id="PTHR45023:SF4">
    <property type="entry name" value="GLYCINE-RICH PROTEIN-RELATED"/>
    <property type="match status" value="1"/>
</dbReference>
<evidence type="ECO:0000256" key="1">
    <source>
        <dbReference type="SAM" id="MobiDB-lite"/>
    </source>
</evidence>
<organism evidence="3 4">
    <name type="scientific">Brassica cretica</name>
    <name type="common">Mustard</name>
    <dbReference type="NCBI Taxonomy" id="69181"/>
    <lineage>
        <taxon>Eukaryota</taxon>
        <taxon>Viridiplantae</taxon>
        <taxon>Streptophyta</taxon>
        <taxon>Embryophyta</taxon>
        <taxon>Tracheophyta</taxon>
        <taxon>Spermatophyta</taxon>
        <taxon>Magnoliopsida</taxon>
        <taxon>eudicotyledons</taxon>
        <taxon>Gunneridae</taxon>
        <taxon>Pentapetalae</taxon>
        <taxon>rosids</taxon>
        <taxon>malvids</taxon>
        <taxon>Brassicales</taxon>
        <taxon>Brassicaceae</taxon>
        <taxon>Brassiceae</taxon>
        <taxon>Brassica</taxon>
    </lineage>
</organism>
<feature type="compositionally biased region" description="Polar residues" evidence="1">
    <location>
        <begin position="210"/>
        <end position="222"/>
    </location>
</feature>
<name>A0A8S9G7S5_BRACR</name>
<evidence type="ECO:0000259" key="2">
    <source>
        <dbReference type="PROSITE" id="PS50090"/>
    </source>
</evidence>
<accession>A0A8S9G7S5</accession>
<gene>
    <name evidence="3" type="ORF">F2Q68_00032830</name>
</gene>